<keyword evidence="1" id="KW-0150">Chloroplast</keyword>
<sequence>MFFIHNYDTLMLSVQALDPYAFDTLTNYPRYFNLLELFALRKHSIMRYGYQRFNYSPYYNLLIMRDLSVLLKSKSLQKQILVILQDLIYSRKNNKSCSKSTQQYIRRFTYQYRKLYSPYLSGRKQYSSDQSVNTLSFVNLFLLHRISNTNGTYIAFLHCTINNTVT</sequence>
<gene>
    <name evidence="1" type="primary">ORF_6</name>
    <name evidence="1" type="ORF">J0255_232</name>
</gene>
<reference evidence="1" key="1">
    <citation type="submission" date="2016-10" db="EMBL/GenBank/DDBJ databases">
        <title>Chloroplast genomes as a tool to resolve red algal phylogenies: a case study in the Nemaliales.</title>
        <authorList>
            <person name="Costa J.F."/>
            <person name="Lin S.M."/>
            <person name="Macaya E.C."/>
            <person name="Fernandez-Garcia C."/>
            <person name="Verbruggen H."/>
        </authorList>
    </citation>
    <scope>NUCLEOTIDE SEQUENCE</scope>
    <source>
        <strain evidence="1">J.0255</strain>
    </source>
</reference>
<evidence type="ECO:0000313" key="1">
    <source>
        <dbReference type="EMBL" id="SCW23895.1"/>
    </source>
</evidence>
<name>A0A1G4NZ18_9FLOR</name>
<keyword evidence="1" id="KW-0934">Plastid</keyword>
<dbReference type="EMBL" id="LT622875">
    <property type="protein sequence ID" value="SCW23895.1"/>
    <property type="molecule type" value="Genomic_DNA"/>
</dbReference>
<protein>
    <submittedName>
        <fullName evidence="1">Uncharacterized protein</fullName>
    </submittedName>
</protein>
<proteinExistence type="predicted"/>
<dbReference type="RefSeq" id="YP_009315440.1">
    <property type="nucleotide sequence ID" value="NC_031666.1"/>
</dbReference>
<dbReference type="AlphaFoldDB" id="A0A1G4NZ18"/>
<accession>A0A1G4NZ18</accession>
<geneLocation type="chloroplast" evidence="1"/>
<reference evidence="1" key="2">
    <citation type="submission" date="2016-10" db="EMBL/GenBank/DDBJ databases">
        <authorList>
            <person name="de Groot N.N."/>
        </authorList>
    </citation>
    <scope>NUCLEOTIDE SEQUENCE</scope>
    <source>
        <strain evidence="1">J.0255</strain>
    </source>
</reference>
<organism evidence="1">
    <name type="scientific">Yamadaella caenomyce</name>
    <dbReference type="NCBI Taxonomy" id="259029"/>
    <lineage>
        <taxon>Eukaryota</taxon>
        <taxon>Rhodophyta</taxon>
        <taxon>Florideophyceae</taxon>
        <taxon>Nemaliophycidae</taxon>
        <taxon>Nemaliales</taxon>
        <taxon>Liagoraceae</taxon>
        <taxon>Yamadaella</taxon>
    </lineage>
</organism>
<dbReference type="GeneID" id="29998202"/>